<dbReference type="GO" id="GO:0009231">
    <property type="term" value="P:riboflavin biosynthetic process"/>
    <property type="evidence" value="ECO:0007669"/>
    <property type="project" value="UniProtKB-UniRule"/>
</dbReference>
<evidence type="ECO:0000256" key="9">
    <source>
        <dbReference type="ARBA" id="ARBA00022741"/>
    </source>
</evidence>
<evidence type="ECO:0000256" key="16">
    <source>
        <dbReference type="ARBA" id="ARBA00023268"/>
    </source>
</evidence>
<dbReference type="FunFam" id="3.90.870.10:FF:000001">
    <property type="entry name" value="Riboflavin biosynthesis protein RibBA"/>
    <property type="match status" value="1"/>
</dbReference>
<evidence type="ECO:0000256" key="17">
    <source>
        <dbReference type="ARBA" id="ARBA00043932"/>
    </source>
</evidence>
<feature type="binding site" evidence="19">
    <location>
        <position position="277"/>
    </location>
    <ligand>
        <name>Zn(2+)</name>
        <dbReference type="ChEBI" id="CHEBI:29105"/>
        <note>catalytic</note>
    </ligand>
</feature>
<evidence type="ECO:0000256" key="15">
    <source>
        <dbReference type="ARBA" id="ARBA00023239"/>
    </source>
</evidence>
<dbReference type="NCBIfam" id="TIGR00505">
    <property type="entry name" value="ribA"/>
    <property type="match status" value="1"/>
</dbReference>
<comment type="cofactor">
    <cofactor evidence="2">
        <name>Mn(2+)</name>
        <dbReference type="ChEBI" id="CHEBI:29035"/>
    </cofactor>
</comment>
<feature type="binding site" evidence="19">
    <location>
        <begin position="144"/>
        <end position="148"/>
    </location>
    <ligand>
        <name>D-ribulose 5-phosphate</name>
        <dbReference type="ChEBI" id="CHEBI:58121"/>
    </ligand>
</feature>
<dbReference type="UniPathway" id="UPA00275">
    <property type="reaction ID" value="UER00399"/>
</dbReference>
<evidence type="ECO:0000256" key="8">
    <source>
        <dbReference type="ARBA" id="ARBA00022723"/>
    </source>
</evidence>
<dbReference type="GO" id="GO:0005525">
    <property type="term" value="F:GTP binding"/>
    <property type="evidence" value="ECO:0007669"/>
    <property type="project" value="UniProtKB-KW"/>
</dbReference>
<keyword evidence="9 19" id="KW-0547">Nucleotide-binding</keyword>
<keyword evidence="12 19" id="KW-0460">Magnesium</keyword>
<evidence type="ECO:0000256" key="2">
    <source>
        <dbReference type="ARBA" id="ARBA00001936"/>
    </source>
</evidence>
<evidence type="ECO:0000256" key="3">
    <source>
        <dbReference type="ARBA" id="ARBA00002284"/>
    </source>
</evidence>
<keyword evidence="16 19" id="KW-0511">Multifunctional enzyme</keyword>
<evidence type="ECO:0000256" key="11">
    <source>
        <dbReference type="ARBA" id="ARBA00022833"/>
    </source>
</evidence>
<reference evidence="21 22" key="1">
    <citation type="submission" date="2020-11" db="EMBL/GenBank/DDBJ databases">
        <title>Corynebacterium sp. ZJ-599.</title>
        <authorList>
            <person name="Zhou J."/>
        </authorList>
    </citation>
    <scope>NUCLEOTIDE SEQUENCE [LARGE SCALE GENOMIC DNA]</scope>
    <source>
        <strain evidence="21 22">ZJ-599</strain>
    </source>
</reference>
<dbReference type="KEGG" id="cliz:G7Y31_06185"/>
<feature type="binding site" evidence="19">
    <location>
        <position position="282"/>
    </location>
    <ligand>
        <name>GTP</name>
        <dbReference type="ChEBI" id="CHEBI:37565"/>
    </ligand>
</feature>
<comment type="function">
    <text evidence="17 19">Catalyzes the conversion of GTP to 2,5-diamino-6-ribosylamino-4(3H)-pyrimidinone 5'-phosphate (DARP), formate and pyrophosphate.</text>
</comment>
<dbReference type="SUPFAM" id="SSF55821">
    <property type="entry name" value="YrdC/RibB"/>
    <property type="match status" value="1"/>
</dbReference>
<feature type="binding site" evidence="19">
    <location>
        <position position="327"/>
    </location>
    <ligand>
        <name>GTP</name>
        <dbReference type="ChEBI" id="CHEBI:37565"/>
    </ligand>
</feature>
<feature type="binding site" evidence="19">
    <location>
        <position position="33"/>
    </location>
    <ligand>
        <name>Mg(2+)</name>
        <dbReference type="ChEBI" id="CHEBI:18420"/>
        <label>2</label>
    </ligand>
</feature>
<dbReference type="EMBL" id="CP064954">
    <property type="protein sequence ID" value="QPK78188.1"/>
    <property type="molecule type" value="Genomic_DNA"/>
</dbReference>
<feature type="binding site" evidence="19">
    <location>
        <position position="168"/>
    </location>
    <ligand>
        <name>D-ribulose 5-phosphate</name>
        <dbReference type="ChEBI" id="CHEBI:58121"/>
    </ligand>
</feature>
<dbReference type="GO" id="GO:0030145">
    <property type="term" value="F:manganese ion binding"/>
    <property type="evidence" value="ECO:0007669"/>
    <property type="project" value="UniProtKB-UniRule"/>
</dbReference>
<feature type="binding site" evidence="19">
    <location>
        <position position="266"/>
    </location>
    <ligand>
        <name>Zn(2+)</name>
        <dbReference type="ChEBI" id="CHEBI:29105"/>
        <note>catalytic</note>
    </ligand>
</feature>
<keyword evidence="22" id="KW-1185">Reference proteome</keyword>
<dbReference type="AlphaFoldDB" id="A0A7T0KCE2"/>
<dbReference type="CDD" id="cd00641">
    <property type="entry name" value="GTP_cyclohydro2"/>
    <property type="match status" value="1"/>
</dbReference>
<keyword evidence="14 19" id="KW-0464">Manganese</keyword>
<dbReference type="InterPro" id="IPR036144">
    <property type="entry name" value="RibA-like_sf"/>
</dbReference>
<sequence length="429" mass="45925">MSEQTVQLDSVEQAIADIAAGKAIVVVDNEDRENEGDLIFAAELATPELVAFMVRYSSGYICAPLLPQDCDRLALPPMTANNQDVRGTAYAVTVDLANGTTGISATSRSQTIRRLAHPEATPGDFTRPGHVVPLAARPGGVLERDGHTEASVDLARLAGLRPAGVLCEIVSEEDPTDMARGPELRRFADAHGLTMISIEQLIEWRRTHEAPVERAVAARLPTRFGDFSAVGYRDGAAGVEHIAIVAGDLDALRGASEVPVRVHSECLTGDVLGSRRCDCGDQLDSALEHIANHGQGVVVYLRGQEGRGIGLLNKLHAYNLQDQGRDTVDANIEQGLPQDARSYYAAAAILRDLGVQSVQLLSNNPAKVAQLENYGISVSGRVPLAVEAHAENIAYLRTKRDRMGHDLPQVAQWDARNAARGQAGPVPGQ</sequence>
<comment type="cofactor">
    <cofactor evidence="19">
        <name>Mg(2+)</name>
        <dbReference type="ChEBI" id="CHEBI:18420"/>
    </cofactor>
    <cofactor evidence="19">
        <name>Mn(2+)</name>
        <dbReference type="ChEBI" id="CHEBI:29035"/>
    </cofactor>
    <text evidence="19">Binds 2 divalent metal cations per subunit. Magnesium or manganese.</text>
</comment>
<evidence type="ECO:0000256" key="12">
    <source>
        <dbReference type="ARBA" id="ARBA00022842"/>
    </source>
</evidence>
<dbReference type="GO" id="GO:0008270">
    <property type="term" value="F:zinc ion binding"/>
    <property type="evidence" value="ECO:0007669"/>
    <property type="project" value="UniProtKB-UniRule"/>
</dbReference>
<evidence type="ECO:0000256" key="5">
    <source>
        <dbReference type="ARBA" id="ARBA00004904"/>
    </source>
</evidence>
<dbReference type="InterPro" id="IPR000422">
    <property type="entry name" value="DHBP_synthase_RibB"/>
</dbReference>
<dbReference type="InterPro" id="IPR032677">
    <property type="entry name" value="GTP_cyclohydro_II"/>
</dbReference>
<feature type="binding site" evidence="19">
    <location>
        <begin position="305"/>
        <end position="307"/>
    </location>
    <ligand>
        <name>GTP</name>
        <dbReference type="ChEBI" id="CHEBI:37565"/>
    </ligand>
</feature>
<dbReference type="HAMAP" id="MF_00180">
    <property type="entry name" value="RibB"/>
    <property type="match status" value="1"/>
</dbReference>
<comment type="cofactor">
    <cofactor evidence="19">
        <name>Zn(2+)</name>
        <dbReference type="ChEBI" id="CHEBI:29105"/>
    </cofactor>
    <text evidence="19">Binds 1 zinc ion per subunit.</text>
</comment>
<comment type="similarity">
    <text evidence="19">In the C-terminal section; belongs to the GTP cyclohydrolase II family.</text>
</comment>
<name>A0A7T0KCE2_9CORY</name>
<dbReference type="PANTHER" id="PTHR21327">
    <property type="entry name" value="GTP CYCLOHYDROLASE II-RELATED"/>
    <property type="match status" value="1"/>
</dbReference>
<comment type="catalytic activity">
    <reaction evidence="18 19">
        <text>GTP + 4 H2O = 2,5-diamino-6-hydroxy-4-(5-phosphoribosylamino)-pyrimidine + formate + 2 phosphate + 3 H(+)</text>
        <dbReference type="Rhea" id="RHEA:23704"/>
        <dbReference type="ChEBI" id="CHEBI:15377"/>
        <dbReference type="ChEBI" id="CHEBI:15378"/>
        <dbReference type="ChEBI" id="CHEBI:15740"/>
        <dbReference type="ChEBI" id="CHEBI:37565"/>
        <dbReference type="ChEBI" id="CHEBI:43474"/>
        <dbReference type="ChEBI" id="CHEBI:58614"/>
        <dbReference type="EC" id="3.5.4.25"/>
    </reaction>
</comment>
<dbReference type="HAMAP" id="MF_01283">
    <property type="entry name" value="RibBA"/>
    <property type="match status" value="1"/>
</dbReference>
<dbReference type="Proteomes" id="UP000594681">
    <property type="component" value="Chromosome"/>
</dbReference>
<evidence type="ECO:0000256" key="4">
    <source>
        <dbReference type="ARBA" id="ARBA00004853"/>
    </source>
</evidence>
<feature type="binding site" evidence="19">
    <location>
        <position position="279"/>
    </location>
    <ligand>
        <name>Zn(2+)</name>
        <dbReference type="ChEBI" id="CHEBI:29105"/>
        <note>catalytic</note>
    </ligand>
</feature>
<keyword evidence="15 19" id="KW-0456">Lyase</keyword>
<evidence type="ECO:0000256" key="6">
    <source>
        <dbReference type="ARBA" id="ARBA00005520"/>
    </source>
</evidence>
<comment type="catalytic activity">
    <reaction evidence="1 19">
        <text>D-ribulose 5-phosphate = (2S)-2-hydroxy-3-oxobutyl phosphate + formate + H(+)</text>
        <dbReference type="Rhea" id="RHEA:18457"/>
        <dbReference type="ChEBI" id="CHEBI:15378"/>
        <dbReference type="ChEBI" id="CHEBI:15740"/>
        <dbReference type="ChEBI" id="CHEBI:58121"/>
        <dbReference type="ChEBI" id="CHEBI:58830"/>
        <dbReference type="EC" id="4.1.99.12"/>
    </reaction>
</comment>
<evidence type="ECO:0000313" key="22">
    <source>
        <dbReference type="Proteomes" id="UP000594681"/>
    </source>
</evidence>
<comment type="function">
    <text evidence="3 19">Catalyzes the conversion of D-ribulose 5-phosphate to formate and 3,4-dihydroxy-2-butanone 4-phosphate.</text>
</comment>
<feature type="binding site" evidence="19">
    <location>
        <position position="362"/>
    </location>
    <ligand>
        <name>GTP</name>
        <dbReference type="ChEBI" id="CHEBI:37565"/>
    </ligand>
</feature>
<evidence type="ECO:0000256" key="13">
    <source>
        <dbReference type="ARBA" id="ARBA00023134"/>
    </source>
</evidence>
<evidence type="ECO:0000313" key="21">
    <source>
        <dbReference type="EMBL" id="QPK78188.1"/>
    </source>
</evidence>
<dbReference type="EC" id="4.1.99.12" evidence="19"/>
<accession>A0A7T0KCE2</accession>
<evidence type="ECO:0000256" key="18">
    <source>
        <dbReference type="ARBA" id="ARBA00049295"/>
    </source>
</evidence>
<protein>
    <recommendedName>
        <fullName evidence="19">Riboflavin biosynthesis protein RibBA</fullName>
    </recommendedName>
    <domain>
        <recommendedName>
            <fullName evidence="19">3,4-dihydroxy-2-butanone 4-phosphate synthase</fullName>
            <shortName evidence="19">DHBP synthase</shortName>
            <ecNumber evidence="19">4.1.99.12</ecNumber>
        </recommendedName>
    </domain>
    <domain>
        <recommendedName>
            <fullName evidence="19">GTP cyclohydrolase-2</fullName>
            <ecNumber evidence="19">3.5.4.25</ecNumber>
        </recommendedName>
        <alternativeName>
            <fullName evidence="19">GTP cyclohydrolase II</fullName>
        </alternativeName>
    </domain>
</protein>
<dbReference type="GO" id="GO:0008686">
    <property type="term" value="F:3,4-dihydroxy-2-butanone-4-phosphate synthase activity"/>
    <property type="evidence" value="ECO:0007669"/>
    <property type="project" value="UniProtKB-UniRule"/>
</dbReference>
<feature type="site" description="Essential for DHBP synthase activity" evidence="19">
    <location>
        <position position="130"/>
    </location>
</feature>
<evidence type="ECO:0000256" key="14">
    <source>
        <dbReference type="ARBA" id="ARBA00023211"/>
    </source>
</evidence>
<feature type="region of interest" description="DHBP synthase" evidence="19">
    <location>
        <begin position="1"/>
        <end position="207"/>
    </location>
</feature>
<dbReference type="GO" id="GO:0000287">
    <property type="term" value="F:magnesium ion binding"/>
    <property type="evidence" value="ECO:0007669"/>
    <property type="project" value="UniProtKB-UniRule"/>
</dbReference>
<dbReference type="Pfam" id="PF00925">
    <property type="entry name" value="GTP_cyclohydro2"/>
    <property type="match status" value="1"/>
</dbReference>
<evidence type="ECO:0000256" key="19">
    <source>
        <dbReference type="HAMAP-Rule" id="MF_01283"/>
    </source>
</evidence>
<evidence type="ECO:0000256" key="1">
    <source>
        <dbReference type="ARBA" id="ARBA00000141"/>
    </source>
</evidence>
<feature type="active site" description="Proton acceptor; for GTP cyclohydrolase activity" evidence="19">
    <location>
        <position position="339"/>
    </location>
</feature>
<feature type="region of interest" description="GTP cyclohydrolase II" evidence="19">
    <location>
        <begin position="208"/>
        <end position="429"/>
    </location>
</feature>
<gene>
    <name evidence="19" type="primary">ribBA</name>
    <name evidence="21" type="ORF">G7Y31_06185</name>
</gene>
<evidence type="ECO:0000259" key="20">
    <source>
        <dbReference type="Pfam" id="PF00925"/>
    </source>
</evidence>
<feature type="binding site" evidence="19">
    <location>
        <position position="367"/>
    </location>
    <ligand>
        <name>GTP</name>
        <dbReference type="ChEBI" id="CHEBI:37565"/>
    </ligand>
</feature>
<dbReference type="Gene3D" id="3.90.870.10">
    <property type="entry name" value="DHBP synthase"/>
    <property type="match status" value="1"/>
</dbReference>
<evidence type="ECO:0000256" key="7">
    <source>
        <dbReference type="ARBA" id="ARBA00022619"/>
    </source>
</evidence>
<dbReference type="InterPro" id="IPR017945">
    <property type="entry name" value="DHBP_synth_RibB-like_a/b_dom"/>
</dbReference>
<feature type="binding site" evidence="19">
    <location>
        <position position="147"/>
    </location>
    <ligand>
        <name>Mg(2+)</name>
        <dbReference type="ChEBI" id="CHEBI:18420"/>
        <label>2</label>
    </ligand>
</feature>
<dbReference type="NCBIfam" id="NF001591">
    <property type="entry name" value="PRK00393.1"/>
    <property type="match status" value="1"/>
</dbReference>
<dbReference type="InterPro" id="IPR016299">
    <property type="entry name" value="Riboflavin_synth_RibBA"/>
</dbReference>
<evidence type="ECO:0000256" key="10">
    <source>
        <dbReference type="ARBA" id="ARBA00022801"/>
    </source>
</evidence>
<dbReference type="Pfam" id="PF00926">
    <property type="entry name" value="DHBP_synthase"/>
    <property type="match status" value="1"/>
</dbReference>
<dbReference type="NCBIfam" id="TIGR00506">
    <property type="entry name" value="ribB"/>
    <property type="match status" value="1"/>
</dbReference>
<feature type="binding site" evidence="19">
    <location>
        <position position="33"/>
    </location>
    <ligand>
        <name>Mg(2+)</name>
        <dbReference type="ChEBI" id="CHEBI:18420"/>
        <label>1</label>
    </ligand>
</feature>
<feature type="site" description="Essential for DHBP synthase activity" evidence="19">
    <location>
        <position position="168"/>
    </location>
</feature>
<dbReference type="EC" id="3.5.4.25" evidence="19"/>
<feature type="binding site" evidence="19">
    <location>
        <position position="37"/>
    </location>
    <ligand>
        <name>D-ribulose 5-phosphate</name>
        <dbReference type="ChEBI" id="CHEBI:58121"/>
    </ligand>
</feature>
<dbReference type="NCBIfam" id="NF006803">
    <property type="entry name" value="PRK09311.1"/>
    <property type="match status" value="1"/>
</dbReference>
<organism evidence="21 22">
    <name type="scientific">Corynebacterium lizhenjunii</name>
    <dbReference type="NCBI Taxonomy" id="2709394"/>
    <lineage>
        <taxon>Bacteria</taxon>
        <taxon>Bacillati</taxon>
        <taxon>Actinomycetota</taxon>
        <taxon>Actinomycetes</taxon>
        <taxon>Mycobacteriales</taxon>
        <taxon>Corynebacteriaceae</taxon>
        <taxon>Corynebacterium</taxon>
    </lineage>
</organism>
<keyword evidence="7 19" id="KW-0686">Riboflavin biosynthesis</keyword>
<keyword evidence="11 19" id="KW-0862">Zinc</keyword>
<dbReference type="GO" id="GO:0005829">
    <property type="term" value="C:cytosol"/>
    <property type="evidence" value="ECO:0007669"/>
    <property type="project" value="TreeGrafter"/>
</dbReference>
<feature type="binding site" evidence="19">
    <location>
        <begin position="261"/>
        <end position="265"/>
    </location>
    <ligand>
        <name>GTP</name>
        <dbReference type="ChEBI" id="CHEBI:37565"/>
    </ligand>
</feature>
<dbReference type="SUPFAM" id="SSF142695">
    <property type="entry name" value="RibA-like"/>
    <property type="match status" value="1"/>
</dbReference>
<dbReference type="GO" id="GO:0003935">
    <property type="term" value="F:GTP cyclohydrolase II activity"/>
    <property type="evidence" value="ECO:0007669"/>
    <property type="project" value="UniProtKB-UniRule"/>
</dbReference>
<dbReference type="FunFam" id="3.40.50.10990:FF:000001">
    <property type="entry name" value="Riboflavin biosynthesis protein RibBA"/>
    <property type="match status" value="1"/>
</dbReference>
<dbReference type="HAMAP" id="MF_00179">
    <property type="entry name" value="RibA"/>
    <property type="match status" value="1"/>
</dbReference>
<comment type="pathway">
    <text evidence="5 19">Cofactor biosynthesis; riboflavin biosynthesis; 2-hydroxy-3-oxobutyl phosphate from D-ribulose 5-phosphate: step 1/1.</text>
</comment>
<dbReference type="PIRSF" id="PIRSF001259">
    <property type="entry name" value="RibA"/>
    <property type="match status" value="1"/>
</dbReference>
<dbReference type="PANTHER" id="PTHR21327:SF18">
    <property type="entry name" value="3,4-DIHYDROXY-2-BUTANONE 4-PHOSPHATE SYNTHASE"/>
    <property type="match status" value="1"/>
</dbReference>
<dbReference type="RefSeq" id="WP_165008185.1">
    <property type="nucleotide sequence ID" value="NZ_CP064954.1"/>
</dbReference>
<comment type="similarity">
    <text evidence="6 19">In the N-terminal section; belongs to the DHBP synthase family.</text>
</comment>
<feature type="active site" description="Nucleophile; for GTP cyclohydrolase activity" evidence="19">
    <location>
        <position position="341"/>
    </location>
</feature>
<feature type="binding site" evidence="19">
    <location>
        <begin position="32"/>
        <end position="33"/>
    </location>
    <ligand>
        <name>D-ribulose 5-phosphate</name>
        <dbReference type="ChEBI" id="CHEBI:58121"/>
    </ligand>
</feature>
<keyword evidence="13 19" id="KW-0342">GTP-binding</keyword>
<keyword evidence="10 19" id="KW-0378">Hydrolase</keyword>
<dbReference type="Gene3D" id="3.40.50.10990">
    <property type="entry name" value="GTP cyclohydrolase II"/>
    <property type="match status" value="1"/>
</dbReference>
<proteinExistence type="inferred from homology"/>
<feature type="domain" description="GTP cyclohydrolase II" evidence="20">
    <location>
        <begin position="214"/>
        <end position="383"/>
    </location>
</feature>
<comment type="pathway">
    <text evidence="4 19">Cofactor biosynthesis; riboflavin biosynthesis; 5-amino-6-(D-ribitylamino)uracil from GTP: step 1/4.</text>
</comment>
<dbReference type="InterPro" id="IPR000926">
    <property type="entry name" value="RibA"/>
</dbReference>
<keyword evidence="8 19" id="KW-0479">Metal-binding</keyword>